<dbReference type="Pfam" id="PF03060">
    <property type="entry name" value="NMO"/>
    <property type="match status" value="2"/>
</dbReference>
<evidence type="ECO:0000256" key="2">
    <source>
        <dbReference type="ARBA" id="ARBA00022643"/>
    </source>
</evidence>
<dbReference type="InterPro" id="IPR013785">
    <property type="entry name" value="Aldolase_TIM"/>
</dbReference>
<keyword evidence="4" id="KW-0503">Monooxygenase</keyword>
<proteinExistence type="predicted"/>
<dbReference type="Proteomes" id="UP001155241">
    <property type="component" value="Unassembled WGS sequence"/>
</dbReference>
<dbReference type="InterPro" id="IPR004136">
    <property type="entry name" value="NMO"/>
</dbReference>
<dbReference type="RefSeq" id="WP_252855094.1">
    <property type="nucleotide sequence ID" value="NZ_JAMXLR010000082.1"/>
</dbReference>
<evidence type="ECO:0000256" key="3">
    <source>
        <dbReference type="ARBA" id="ARBA00023002"/>
    </source>
</evidence>
<sequence length="505" mass="54061">MDPSNDAFALPAPSSNRLDAPCRREPIIIQGGMGVAVSGWELASAVAKAGQLGVVSGTALDTVLARRLQLGDPGGHMRRALDAFPYPAMARRIIDRYFVDGGLPPGATLAATRSLSVNPSREELELVVAANFVEVYLAQENHDGLVGINYLEKIQTPTLPSLFGAMLAGVDYVLMGAGIPRLIPGILDRLQDGLEVELPLNIIGATEDDPFVMRFNPMELCGGEIPWLNRPKFLAIVASAPLATMLKRKSNGRVDGFVIEGPSAGGHNAPPRGKMTLDDRGEPIYGRRDDVDLEAIAALGLPFWLAGSYGSAEGVRRAIEAGATGVQVGTAFAFCRESGLRPELRDHVLSECREGRLEVRTDPLASPTGFPFKVLQLAGTMSDDAVCAERCRVCDLGYLQQGYRKEDGTIGWRCPGEPVKSYVAKGGDIEDTVGRKCVCNCLLANVGMQQTRRNGYEEKELLTCGTDVATLGQFLRSPEQTSYSAVDVIDHLLTGISAHCPTPAG</sequence>
<protein>
    <submittedName>
        <fullName evidence="4">Nitronate monooxygenase</fullName>
    </submittedName>
</protein>
<keyword evidence="1" id="KW-0285">Flavoprotein</keyword>
<dbReference type="PANTHER" id="PTHR32332">
    <property type="entry name" value="2-NITROPROPANE DIOXYGENASE"/>
    <property type="match status" value="1"/>
</dbReference>
<comment type="caution">
    <text evidence="4">The sequence shown here is derived from an EMBL/GenBank/DDBJ whole genome shotgun (WGS) entry which is preliminary data.</text>
</comment>
<name>A0A9X2FDJ9_9BACT</name>
<dbReference type="CDD" id="cd04730">
    <property type="entry name" value="NPD_like"/>
    <property type="match status" value="1"/>
</dbReference>
<dbReference type="PANTHER" id="PTHR32332:SF33">
    <property type="entry name" value="NITRONATE MONOOXYGENASE DOMAIN-CONTAINING PROTEIN"/>
    <property type="match status" value="1"/>
</dbReference>
<evidence type="ECO:0000256" key="1">
    <source>
        <dbReference type="ARBA" id="ARBA00022630"/>
    </source>
</evidence>
<keyword evidence="5" id="KW-1185">Reference proteome</keyword>
<dbReference type="AlphaFoldDB" id="A0A9X2FDJ9"/>
<evidence type="ECO:0000313" key="4">
    <source>
        <dbReference type="EMBL" id="MCO6046980.1"/>
    </source>
</evidence>
<keyword evidence="2" id="KW-0288">FMN</keyword>
<accession>A0A9X2FDJ9</accession>
<evidence type="ECO:0000313" key="5">
    <source>
        <dbReference type="Proteomes" id="UP001155241"/>
    </source>
</evidence>
<reference evidence="4" key="1">
    <citation type="submission" date="2022-06" db="EMBL/GenBank/DDBJ databases">
        <title>Aeoliella straminimaris, a novel planctomycete from sediments.</title>
        <authorList>
            <person name="Vitorino I.R."/>
            <person name="Lage O.M."/>
        </authorList>
    </citation>
    <scope>NUCLEOTIDE SEQUENCE</scope>
    <source>
        <strain evidence="4">ICT_H6.2</strain>
    </source>
</reference>
<dbReference type="EMBL" id="JAMXLR010000082">
    <property type="protein sequence ID" value="MCO6046980.1"/>
    <property type="molecule type" value="Genomic_DNA"/>
</dbReference>
<organism evidence="4 5">
    <name type="scientific">Aeoliella straminimaris</name>
    <dbReference type="NCBI Taxonomy" id="2954799"/>
    <lineage>
        <taxon>Bacteria</taxon>
        <taxon>Pseudomonadati</taxon>
        <taxon>Planctomycetota</taxon>
        <taxon>Planctomycetia</taxon>
        <taxon>Pirellulales</taxon>
        <taxon>Lacipirellulaceae</taxon>
        <taxon>Aeoliella</taxon>
    </lineage>
</organism>
<dbReference type="Gene3D" id="3.20.20.70">
    <property type="entry name" value="Aldolase class I"/>
    <property type="match status" value="2"/>
</dbReference>
<gene>
    <name evidence="4" type="ORF">NG895_24030</name>
</gene>
<keyword evidence="3" id="KW-0560">Oxidoreductase</keyword>
<dbReference type="GO" id="GO:0018580">
    <property type="term" value="F:nitronate monooxygenase activity"/>
    <property type="evidence" value="ECO:0007669"/>
    <property type="project" value="InterPro"/>
</dbReference>
<dbReference type="SUPFAM" id="SSF51412">
    <property type="entry name" value="Inosine monophosphate dehydrogenase (IMPDH)"/>
    <property type="match status" value="1"/>
</dbReference>